<proteinExistence type="inferred from homology"/>
<dbReference type="Gene3D" id="1.10.10.160">
    <property type="match status" value="1"/>
</dbReference>
<dbReference type="InterPro" id="IPR014017">
    <property type="entry name" value="DNA_helicase_UvrD-like_C"/>
</dbReference>
<evidence type="ECO:0000259" key="13">
    <source>
        <dbReference type="PROSITE" id="PS51217"/>
    </source>
</evidence>
<protein>
    <recommendedName>
        <fullName evidence="9">DNA 3'-5' helicase</fullName>
        <ecNumber evidence="9">5.6.2.4</ecNumber>
    </recommendedName>
</protein>
<dbReference type="PROSITE" id="PS51217">
    <property type="entry name" value="UVRD_HELICASE_CTER"/>
    <property type="match status" value="1"/>
</dbReference>
<accession>A0ABP9X7E6</accession>
<evidence type="ECO:0000256" key="4">
    <source>
        <dbReference type="ARBA" id="ARBA00022806"/>
    </source>
</evidence>
<dbReference type="InterPro" id="IPR014016">
    <property type="entry name" value="UvrD-like_ATP-bd"/>
</dbReference>
<evidence type="ECO:0000256" key="3">
    <source>
        <dbReference type="ARBA" id="ARBA00022801"/>
    </source>
</evidence>
<dbReference type="Proteomes" id="UP001428290">
    <property type="component" value="Unassembled WGS sequence"/>
</dbReference>
<gene>
    <name evidence="14" type="primary">rep</name>
    <name evidence="14" type="ORF">Hgul01_05113</name>
</gene>
<dbReference type="PANTHER" id="PTHR11070">
    <property type="entry name" value="UVRD / RECB / PCRA DNA HELICASE FAMILY MEMBER"/>
    <property type="match status" value="1"/>
</dbReference>
<dbReference type="Pfam" id="PF00580">
    <property type="entry name" value="UvrD-helicase"/>
    <property type="match status" value="1"/>
</dbReference>
<evidence type="ECO:0000256" key="2">
    <source>
        <dbReference type="ARBA" id="ARBA00022741"/>
    </source>
</evidence>
<comment type="similarity">
    <text evidence="1">Belongs to the helicase family. UvrD subfamily.</text>
</comment>
<dbReference type="PROSITE" id="PS51198">
    <property type="entry name" value="UVRD_HELICASE_ATP_BIND"/>
    <property type="match status" value="1"/>
</dbReference>
<dbReference type="RefSeq" id="WP_345724853.1">
    <property type="nucleotide sequence ID" value="NZ_BAABRU010000041.1"/>
</dbReference>
<evidence type="ECO:0000256" key="8">
    <source>
        <dbReference type="ARBA" id="ARBA00034617"/>
    </source>
</evidence>
<dbReference type="Pfam" id="PF13245">
    <property type="entry name" value="AAA_19"/>
    <property type="match status" value="1"/>
</dbReference>
<evidence type="ECO:0000256" key="1">
    <source>
        <dbReference type="ARBA" id="ARBA00009922"/>
    </source>
</evidence>
<evidence type="ECO:0000256" key="7">
    <source>
        <dbReference type="ARBA" id="ARBA00023235"/>
    </source>
</evidence>
<feature type="domain" description="UvrD-like helicase C-terminal" evidence="13">
    <location>
        <begin position="857"/>
        <end position="1172"/>
    </location>
</feature>
<dbReference type="PANTHER" id="PTHR11070:SF2">
    <property type="entry name" value="ATP-DEPENDENT DNA HELICASE SRS2"/>
    <property type="match status" value="1"/>
</dbReference>
<evidence type="ECO:0000256" key="6">
    <source>
        <dbReference type="ARBA" id="ARBA00023125"/>
    </source>
</evidence>
<comment type="catalytic activity">
    <reaction evidence="10">
        <text>ATP + H2O = ADP + phosphate + H(+)</text>
        <dbReference type="Rhea" id="RHEA:13065"/>
        <dbReference type="ChEBI" id="CHEBI:15377"/>
        <dbReference type="ChEBI" id="CHEBI:15378"/>
        <dbReference type="ChEBI" id="CHEBI:30616"/>
        <dbReference type="ChEBI" id="CHEBI:43474"/>
        <dbReference type="ChEBI" id="CHEBI:456216"/>
        <dbReference type="EC" id="5.6.2.4"/>
    </reaction>
</comment>
<organism evidence="14 15">
    <name type="scientific">Herpetosiphon gulosus</name>
    <dbReference type="NCBI Taxonomy" id="1973496"/>
    <lineage>
        <taxon>Bacteria</taxon>
        <taxon>Bacillati</taxon>
        <taxon>Chloroflexota</taxon>
        <taxon>Chloroflexia</taxon>
        <taxon>Herpetosiphonales</taxon>
        <taxon>Herpetosiphonaceae</taxon>
        <taxon>Herpetosiphon</taxon>
    </lineage>
</organism>
<dbReference type="Pfam" id="PF13087">
    <property type="entry name" value="AAA_12"/>
    <property type="match status" value="1"/>
</dbReference>
<dbReference type="GO" id="GO:0004386">
    <property type="term" value="F:helicase activity"/>
    <property type="evidence" value="ECO:0007669"/>
    <property type="project" value="UniProtKB-KW"/>
</dbReference>
<dbReference type="Pfam" id="PF13361">
    <property type="entry name" value="UvrD_C"/>
    <property type="match status" value="1"/>
</dbReference>
<dbReference type="InterPro" id="IPR041679">
    <property type="entry name" value="DNA2/NAM7-like_C"/>
</dbReference>
<keyword evidence="4 11" id="KW-0347">Helicase</keyword>
<keyword evidence="7" id="KW-0413">Isomerase</keyword>
<comment type="catalytic activity">
    <reaction evidence="8">
        <text>Couples ATP hydrolysis with the unwinding of duplex DNA by translocating in the 3'-5' direction.</text>
        <dbReference type="EC" id="5.6.2.4"/>
    </reaction>
</comment>
<reference evidence="14 15" key="1">
    <citation type="submission" date="2024-02" db="EMBL/GenBank/DDBJ databases">
        <title>Herpetosiphon gulosus NBRC 112829.</title>
        <authorList>
            <person name="Ichikawa N."/>
            <person name="Katano-Makiyama Y."/>
            <person name="Hidaka K."/>
        </authorList>
    </citation>
    <scope>NUCLEOTIDE SEQUENCE [LARGE SCALE GENOMIC DNA]</scope>
    <source>
        <strain evidence="14 15">NBRC 112829</strain>
    </source>
</reference>
<dbReference type="SUPFAM" id="SSF52540">
    <property type="entry name" value="P-loop containing nucleoside triphosphate hydrolases"/>
    <property type="match status" value="2"/>
</dbReference>
<keyword evidence="3 11" id="KW-0378">Hydrolase</keyword>
<evidence type="ECO:0000256" key="5">
    <source>
        <dbReference type="ARBA" id="ARBA00022840"/>
    </source>
</evidence>
<evidence type="ECO:0000256" key="10">
    <source>
        <dbReference type="ARBA" id="ARBA00048988"/>
    </source>
</evidence>
<keyword evidence="5 11" id="KW-0067">ATP-binding</keyword>
<dbReference type="InterPro" id="IPR000212">
    <property type="entry name" value="DNA_helicase_UvrD/REP"/>
</dbReference>
<evidence type="ECO:0000256" key="11">
    <source>
        <dbReference type="PROSITE-ProRule" id="PRU00560"/>
    </source>
</evidence>
<evidence type="ECO:0000313" key="14">
    <source>
        <dbReference type="EMBL" id="GAA5531288.1"/>
    </source>
</evidence>
<keyword evidence="2 11" id="KW-0547">Nucleotide-binding</keyword>
<evidence type="ECO:0000256" key="9">
    <source>
        <dbReference type="ARBA" id="ARBA00034808"/>
    </source>
</evidence>
<feature type="domain" description="UvrD-like helicase ATP-binding" evidence="12">
    <location>
        <begin position="571"/>
        <end position="856"/>
    </location>
</feature>
<evidence type="ECO:0000313" key="15">
    <source>
        <dbReference type="Proteomes" id="UP001428290"/>
    </source>
</evidence>
<name>A0ABP9X7E6_9CHLR</name>
<keyword evidence="6" id="KW-0238">DNA-binding</keyword>
<dbReference type="CDD" id="cd17932">
    <property type="entry name" value="DEXQc_UvrD"/>
    <property type="match status" value="1"/>
</dbReference>
<dbReference type="EC" id="5.6.2.4" evidence="9"/>
<keyword evidence="15" id="KW-1185">Reference proteome</keyword>
<dbReference type="Gene3D" id="3.40.50.300">
    <property type="entry name" value="P-loop containing nucleotide triphosphate hydrolases"/>
    <property type="match status" value="4"/>
</dbReference>
<comment type="caution">
    <text evidence="14">The sequence shown here is derived from an EMBL/GenBank/DDBJ whole genome shotgun (WGS) entry which is preliminary data.</text>
</comment>
<sequence>MAKLYPPAWIEDRPLRSAEKRFYQAFRGLSDAWTIIHDKGWIEGRAPKSHPYWQADFLILHPSYGLFLLGIKGGELFIEQNVWKVRTYQGDVFTVGRGRNPLEVDYDCIRTLHRTLSKQLKGLPNAFGNILGTPGSEFPSNRFFLGIERGRIIDQRDLLSIEKALERSVQFWASQPGFPTGAPGWFQPWIDKLLPVLAPTAVFASSIGTALQLERQQMLQLTEEQSKIWMESFSATSHFAVRGCAGSGKTILAEMLARRWARLESRKKVLLCCYNRPLANWLQRNLADQSSVIRVATIYDLWQESFGRLGYPFDESRSIDPDAVRQAQHVVANDDHYHAIIVDEAQDFQQGWWQALELRLAPKGRLAIFYDDNQRVYRDRFYPTDLQTYRLSVNLRTTKRIHQAINFYYRGAEGRPEVLMNAPEGEYPSQVIWSTEREATTMVGQIITDLLDQHVPHDEIAIITPTEPQLNRLKAELQEIEWSEPDQPAVAGRIVASTIRRFKGLERGVIIVAALDRASLPTAALDELLYVAFSRAKNRLILAVNVELKDEKLFPSSLNEIALRPRAEILTMLTDEQQKAVLAPLGVTLIRAGAGSGKTRVLANRIAYFIDTHSVDPTSIVAVTFTKKAAQELRRRVNELTHDQDRSPLVNTFHSLAIEILRNGIASIPGKVFHGRTARFAIISDREDILGRVLFHESTAKVALFSAWIEEQKREGKILNQIRSRSTDIQEKKKAWKAYEAYLKAHNLMDFDDVINEAGFLLQEHPAIRKQVLERWHHFLIDEFQDTNPPQFDLVRLLIDPFPDQREEPIRSLTVVGDAQQAIYSWRGADYRIFRDIKNYYPNAEEYTLTINHRSDPPVVFMADAIAREDVLGVPPLQLQARSSNRDVLIDVIHAKSLVDEAEEIAKYILAAHTTYDVQWNEIAILMRSPNSREGRMTLIALQKAFVLKRIPCRSHGVTPFHRHPIIESLTRLLCVLANPDDDYHLEQWLSCRLFQQVTRKRIANIKKKQGQKGSKTLWGYLWPPTERESVLNIRFIIARQLGGIKSIGPKIVERLIDAVEILVKFLPLRENLQSQAPRTIFDTLLQIAGELDIVQRLAKTIPEQAPEDQENGEGALSVWRDFMTEALEKTSDLIEAAQTVFFQGVDYHDTEQSSPQQEQAVQILSIHSSKGREYDMVFVVGFEDGIFPSAKADTTEKQLEEARVCYVALTRARHHLILSIVYQSRLMGARDTQTLEMIEGGTTAISRFFTYLRDPLDTLQQEQSTRRSIFPVQAITIMLRRNDDVCLERLMVRVQEFPGTIPVYVEGVIDNQYLKRPVGKVMVRNERDVYDWLGDDDWDIVCDVNG</sequence>
<feature type="binding site" evidence="11">
    <location>
        <begin position="592"/>
        <end position="599"/>
    </location>
    <ligand>
        <name>ATP</name>
        <dbReference type="ChEBI" id="CHEBI:30616"/>
    </ligand>
</feature>
<dbReference type="InterPro" id="IPR027417">
    <property type="entry name" value="P-loop_NTPase"/>
</dbReference>
<dbReference type="EMBL" id="BAABRU010000041">
    <property type="protein sequence ID" value="GAA5531288.1"/>
    <property type="molecule type" value="Genomic_DNA"/>
</dbReference>
<dbReference type="InterPro" id="IPR013986">
    <property type="entry name" value="DExx_box_DNA_helicase_dom_sf"/>
</dbReference>
<evidence type="ECO:0000259" key="12">
    <source>
        <dbReference type="PROSITE" id="PS51198"/>
    </source>
</evidence>
<dbReference type="Gene3D" id="1.10.486.10">
    <property type="entry name" value="PCRA, domain 4"/>
    <property type="match status" value="1"/>
</dbReference>